<comment type="caution">
    <text evidence="1">The sequence shown here is derived from an EMBL/GenBank/DDBJ whole genome shotgun (WGS) entry which is preliminary data.</text>
</comment>
<organism evidence="1 2">
    <name type="scientific">Mycobacteroides salmoniphilum</name>
    <dbReference type="NCBI Taxonomy" id="404941"/>
    <lineage>
        <taxon>Bacteria</taxon>
        <taxon>Bacillati</taxon>
        <taxon>Actinomycetota</taxon>
        <taxon>Actinomycetes</taxon>
        <taxon>Mycobacteriales</taxon>
        <taxon>Mycobacteriaceae</taxon>
        <taxon>Mycobacteroides</taxon>
    </lineage>
</organism>
<accession>A0A4V3I1E5</accession>
<dbReference type="EMBL" id="PECL01000003">
    <property type="protein sequence ID" value="TEA09074.1"/>
    <property type="molecule type" value="Genomic_DNA"/>
</dbReference>
<dbReference type="Proteomes" id="UP000294604">
    <property type="component" value="Unassembled WGS sequence"/>
</dbReference>
<dbReference type="AlphaFoldDB" id="A0A4V3I1E5"/>
<evidence type="ECO:0000313" key="2">
    <source>
        <dbReference type="Proteomes" id="UP000294604"/>
    </source>
</evidence>
<gene>
    <name evidence="1" type="ORF">CCUG60884_00242</name>
</gene>
<sequence>MLAFMSDDPDRHIMTSQQSSGELWSIGEVANYLGCSESRARALLASRAIPRISGYPADQVRQIQRRQGHRTDLIAPPELGPIQEAVLRQLGGASSGWILPGTWTADKVAQAIDPSPNGTGMRPLVEAGLKHLHHAGYAESADRDSWRLTSAGREALTQLHAQDSRNRDEQPAELPREELDRILEMADRIHGRVAHFIGNNRRPDSRTSRALLASLSAALPPADSYPEWLEDFARDHAAKLTSIFDAHREAEPGHPLRSPVSIIIFERLTHTPAMFEQVAARSNAITEQDVAFFQSAWCAT</sequence>
<protein>
    <submittedName>
        <fullName evidence="1">Uncharacterized protein</fullName>
    </submittedName>
</protein>
<name>A0A4V3I1E5_9MYCO</name>
<proteinExistence type="predicted"/>
<evidence type="ECO:0000313" key="1">
    <source>
        <dbReference type="EMBL" id="TEA09074.1"/>
    </source>
</evidence>
<reference evidence="1 2" key="1">
    <citation type="journal article" date="2019" name="Sci. Rep.">
        <title>Extended insight into the Mycobacterium chelonae-abscessus complex through whole genome sequencing of Mycobacterium salmoniphilum outbreak and Mycobacterium salmoniphilum-like strains.</title>
        <authorList>
            <person name="Behra P.R.K."/>
            <person name="Das S."/>
            <person name="Pettersson B.M.F."/>
            <person name="Shirreff L."/>
            <person name="DuCote T."/>
            <person name="Jacobsson K.G."/>
            <person name="Ennis D.G."/>
            <person name="Kirsebom L.A."/>
        </authorList>
    </citation>
    <scope>NUCLEOTIDE SEQUENCE [LARGE SCALE GENOMIC DNA]</scope>
    <source>
        <strain evidence="1 2">CCUG 60884</strain>
    </source>
</reference>